<evidence type="ECO:0000313" key="2">
    <source>
        <dbReference type="Proteomes" id="UP000192328"/>
    </source>
</evidence>
<organism evidence="1 2">
    <name type="scientific">Aristaeella lactis</name>
    <dbReference type="NCBI Taxonomy" id="3046383"/>
    <lineage>
        <taxon>Bacteria</taxon>
        <taxon>Bacillati</taxon>
        <taxon>Bacillota</taxon>
        <taxon>Clostridia</taxon>
        <taxon>Eubacteriales</taxon>
        <taxon>Aristaeellaceae</taxon>
        <taxon>Aristaeella</taxon>
    </lineage>
</organism>
<dbReference type="Proteomes" id="UP000192328">
    <property type="component" value="Unassembled WGS sequence"/>
</dbReference>
<dbReference type="EMBL" id="FWXZ01000003">
    <property type="protein sequence ID" value="SMC65541.1"/>
    <property type="molecule type" value="Genomic_DNA"/>
</dbReference>
<comment type="caution">
    <text evidence="1">The sequence shown here is derived from an EMBL/GenBank/DDBJ whole genome shotgun (WGS) entry which is preliminary data.</text>
</comment>
<protein>
    <submittedName>
        <fullName evidence="1">AraC family transcriptional regulator</fullName>
    </submittedName>
</protein>
<proteinExistence type="predicted"/>
<name>A0AC61PM04_9FIRM</name>
<accession>A0AC61PM04</accession>
<reference evidence="1" key="1">
    <citation type="submission" date="2017-04" db="EMBL/GenBank/DDBJ databases">
        <authorList>
            <person name="Varghese N."/>
            <person name="Submissions S."/>
        </authorList>
    </citation>
    <scope>NUCLEOTIDE SEQUENCE</scope>
    <source>
        <strain evidence="1">WTE2008</strain>
    </source>
</reference>
<keyword evidence="2" id="KW-1185">Reference proteome</keyword>
<gene>
    <name evidence="1" type="ORF">SAMN06297397_1798</name>
</gene>
<sequence length="276" mass="31489">MESWVEGFQQSIDYIEGNLASSLEIEDIARFAALSPFYYQRMFSALCGMTVGEYIRARRMTLAAQELSGTDAKVIDTALKYGYDSPDSFAKAFQRFHGIQPSKAREKGAPLRSLAPLHIKVSLEGGSMMDYRIVEKAPFTIVGVKRPFNSDTSYQEIPKFWDEWLAQGENRPVMGTFGICTDMTGKDFDYWIADLYFPWEDIPESCETRVIPGSFWAQFPCTISTLQDTNTRIWSEWLPSLKGYKLAGDYDIEVYLPPEGDSGEMKVYIWIPLEKK</sequence>
<evidence type="ECO:0000313" key="1">
    <source>
        <dbReference type="EMBL" id="SMC65541.1"/>
    </source>
</evidence>